<dbReference type="Proteomes" id="UP001140560">
    <property type="component" value="Unassembled WGS sequence"/>
</dbReference>
<feature type="compositionally biased region" description="Polar residues" evidence="1">
    <location>
        <begin position="54"/>
        <end position="66"/>
    </location>
</feature>
<feature type="compositionally biased region" description="Low complexity" evidence="1">
    <location>
        <begin position="363"/>
        <end position="375"/>
    </location>
</feature>
<dbReference type="PANTHER" id="PTHR42354">
    <property type="entry name" value="C2H2-TYPE DOMAIN-CONTAINING PROTEIN"/>
    <property type="match status" value="1"/>
</dbReference>
<gene>
    <name evidence="2" type="ORF">N0V83_008288</name>
</gene>
<feature type="region of interest" description="Disordered" evidence="1">
    <location>
        <begin position="183"/>
        <end position="271"/>
    </location>
</feature>
<name>A0A9W8Y2R0_9PLEO</name>
<comment type="caution">
    <text evidence="2">The sequence shown here is derived from an EMBL/GenBank/DDBJ whole genome shotgun (WGS) entry which is preliminary data.</text>
</comment>
<dbReference type="PANTHER" id="PTHR42354:SF1">
    <property type="entry name" value="C2H2-TYPE DOMAIN-CONTAINING PROTEIN"/>
    <property type="match status" value="1"/>
</dbReference>
<feature type="compositionally biased region" description="Low complexity" evidence="1">
    <location>
        <begin position="389"/>
        <end position="399"/>
    </location>
</feature>
<dbReference type="EMBL" id="JAPEUY010000015">
    <property type="protein sequence ID" value="KAJ4365668.1"/>
    <property type="molecule type" value="Genomic_DNA"/>
</dbReference>
<feature type="compositionally biased region" description="Low complexity" evidence="1">
    <location>
        <begin position="240"/>
        <end position="269"/>
    </location>
</feature>
<feature type="region of interest" description="Disordered" evidence="1">
    <location>
        <begin position="342"/>
        <end position="407"/>
    </location>
</feature>
<protein>
    <submittedName>
        <fullName evidence="2">Uncharacterized protein</fullName>
    </submittedName>
</protein>
<evidence type="ECO:0000313" key="3">
    <source>
        <dbReference type="Proteomes" id="UP001140560"/>
    </source>
</evidence>
<feature type="region of interest" description="Disordered" evidence="1">
    <location>
        <begin position="299"/>
        <end position="320"/>
    </location>
</feature>
<sequence>MAVKIDSLPHKAEEAEVASCVSNLVQAFTNGLNIFKRLRERRRKRKARKENQAPDPSTSAELQLSKSLRKGPQDLAEKYAECYHSGMGPRFAKGDAIAHASLAETLIKLNTGLVGIIATFLNHDHSRGKGHLDLDYKSLTNLSDASRKEALQSMTQLYQRLSSHSQLQLYNIGVSPCARCGSANHADCSGRSTSPTEKEQRKRHTSSSRQRSNGAVVTKMPIKSSNQPQLVVMRPKNARKGSSSSSNSSSSTTKSPSSSNNSSGYSTPSLPSPLPKYVPVEPLEFQALGGVIHGTMGGYWPPAESAPSTPKPRKDSFHDPTWRQQYVYTPIITTTPDQLLDHLHHPIPKLPSFTPTPPRRQSPPRSQQQSQSLPQHPKRSPPAPPSPLRVPSSPSSYSPSSPPLLKRRIDKATPSSYTFASDSTKLGEIPQRNWTQPWDYEQAERLNAEAAVIGHPSSGTAAAAAAAVGGGKKKGMFRFLRRGSAGGA</sequence>
<evidence type="ECO:0000256" key="1">
    <source>
        <dbReference type="SAM" id="MobiDB-lite"/>
    </source>
</evidence>
<organism evidence="2 3">
    <name type="scientific">Neocucurbitaria cava</name>
    <dbReference type="NCBI Taxonomy" id="798079"/>
    <lineage>
        <taxon>Eukaryota</taxon>
        <taxon>Fungi</taxon>
        <taxon>Dikarya</taxon>
        <taxon>Ascomycota</taxon>
        <taxon>Pezizomycotina</taxon>
        <taxon>Dothideomycetes</taxon>
        <taxon>Pleosporomycetidae</taxon>
        <taxon>Pleosporales</taxon>
        <taxon>Pleosporineae</taxon>
        <taxon>Cucurbitariaceae</taxon>
        <taxon>Neocucurbitaria</taxon>
    </lineage>
</organism>
<keyword evidence="3" id="KW-1185">Reference proteome</keyword>
<proteinExistence type="predicted"/>
<dbReference type="OrthoDB" id="5226911at2759"/>
<accession>A0A9W8Y2R0</accession>
<evidence type="ECO:0000313" key="2">
    <source>
        <dbReference type="EMBL" id="KAJ4365668.1"/>
    </source>
</evidence>
<dbReference type="AlphaFoldDB" id="A0A9W8Y2R0"/>
<feature type="region of interest" description="Disordered" evidence="1">
    <location>
        <begin position="41"/>
        <end position="67"/>
    </location>
</feature>
<reference evidence="2" key="1">
    <citation type="submission" date="2022-10" db="EMBL/GenBank/DDBJ databases">
        <title>Tapping the CABI collections for fungal endophytes: first genome assemblies for Collariella, Neodidymelliopsis, Ascochyta clinopodiicola, Didymella pomorum, Didymosphaeria variabile, Neocosmospora piperis and Neocucurbitaria cava.</title>
        <authorList>
            <person name="Hill R."/>
        </authorList>
    </citation>
    <scope>NUCLEOTIDE SEQUENCE</scope>
    <source>
        <strain evidence="2">IMI 356814</strain>
    </source>
</reference>